<dbReference type="GO" id="GO:0015031">
    <property type="term" value="P:protein transport"/>
    <property type="evidence" value="ECO:0007669"/>
    <property type="project" value="UniProtKB-KW"/>
</dbReference>
<protein>
    <recommendedName>
        <fullName evidence="6">Sec39 domain-containing protein</fullName>
    </recommendedName>
</protein>
<organism evidence="7 8">
    <name type="scientific">Lithohypha guttulata</name>
    <dbReference type="NCBI Taxonomy" id="1690604"/>
    <lineage>
        <taxon>Eukaryota</taxon>
        <taxon>Fungi</taxon>
        <taxon>Dikarya</taxon>
        <taxon>Ascomycota</taxon>
        <taxon>Pezizomycotina</taxon>
        <taxon>Eurotiomycetes</taxon>
        <taxon>Chaetothyriomycetidae</taxon>
        <taxon>Chaetothyriales</taxon>
        <taxon>Trichomeriaceae</taxon>
        <taxon>Lithohypha</taxon>
    </lineage>
</organism>
<dbReference type="Proteomes" id="UP001309876">
    <property type="component" value="Unassembled WGS sequence"/>
</dbReference>
<comment type="subcellular location">
    <subcellularLocation>
        <location evidence="1">Endoplasmic reticulum</location>
    </subcellularLocation>
</comment>
<evidence type="ECO:0000256" key="4">
    <source>
        <dbReference type="ARBA" id="ARBA00022927"/>
    </source>
</evidence>
<keyword evidence="8" id="KW-1185">Reference proteome</keyword>
<accession>A0AAN7T502</accession>
<feature type="region of interest" description="Disordered" evidence="5">
    <location>
        <begin position="836"/>
        <end position="886"/>
    </location>
</feature>
<evidence type="ECO:0000256" key="2">
    <source>
        <dbReference type="ARBA" id="ARBA00022448"/>
    </source>
</evidence>
<dbReference type="GO" id="GO:0005783">
    <property type="term" value="C:endoplasmic reticulum"/>
    <property type="evidence" value="ECO:0007669"/>
    <property type="project" value="UniProtKB-SubCell"/>
</dbReference>
<dbReference type="InterPro" id="IPR013244">
    <property type="entry name" value="Sec39_domain"/>
</dbReference>
<keyword evidence="4" id="KW-0653">Protein transport</keyword>
<dbReference type="AlphaFoldDB" id="A0AAN7T502"/>
<feature type="compositionally biased region" description="Polar residues" evidence="5">
    <location>
        <begin position="853"/>
        <end position="866"/>
    </location>
</feature>
<gene>
    <name evidence="7" type="ORF">LTR05_002873</name>
</gene>
<dbReference type="PANTHER" id="PTHR40787:SF3">
    <property type="entry name" value="PROTEIN TRANSPORT PROTEIN SEC39"/>
    <property type="match status" value="1"/>
</dbReference>
<feature type="region of interest" description="Disordered" evidence="5">
    <location>
        <begin position="770"/>
        <end position="817"/>
    </location>
</feature>
<evidence type="ECO:0000259" key="6">
    <source>
        <dbReference type="Pfam" id="PF08314"/>
    </source>
</evidence>
<evidence type="ECO:0000256" key="3">
    <source>
        <dbReference type="ARBA" id="ARBA00022824"/>
    </source>
</evidence>
<reference evidence="7 8" key="1">
    <citation type="submission" date="2023-08" db="EMBL/GenBank/DDBJ databases">
        <title>Black Yeasts Isolated from many extreme environments.</title>
        <authorList>
            <person name="Coleine C."/>
            <person name="Stajich J.E."/>
            <person name="Selbmann L."/>
        </authorList>
    </citation>
    <scope>NUCLEOTIDE SEQUENCE [LARGE SCALE GENOMIC DNA]</scope>
    <source>
        <strain evidence="7 8">CCFEE 5910</strain>
    </source>
</reference>
<dbReference type="EMBL" id="JAVRRJ010000002">
    <property type="protein sequence ID" value="KAK5088653.1"/>
    <property type="molecule type" value="Genomic_DNA"/>
</dbReference>
<keyword evidence="3" id="KW-0256">Endoplasmic reticulum</keyword>
<dbReference type="PANTHER" id="PTHR40787">
    <property type="entry name" value="SECRETED PROTEIN"/>
    <property type="match status" value="1"/>
</dbReference>
<feature type="compositionally biased region" description="Basic and acidic residues" evidence="5">
    <location>
        <begin position="786"/>
        <end position="803"/>
    </location>
</feature>
<comment type="caution">
    <text evidence="7">The sequence shown here is derived from an EMBL/GenBank/DDBJ whole genome shotgun (WGS) entry which is preliminary data.</text>
</comment>
<dbReference type="GO" id="GO:0006890">
    <property type="term" value="P:retrograde vesicle-mediated transport, Golgi to endoplasmic reticulum"/>
    <property type="evidence" value="ECO:0007669"/>
    <property type="project" value="InterPro"/>
</dbReference>
<proteinExistence type="predicted"/>
<evidence type="ECO:0000256" key="1">
    <source>
        <dbReference type="ARBA" id="ARBA00004240"/>
    </source>
</evidence>
<dbReference type="Pfam" id="PF08314">
    <property type="entry name" value="Sec39"/>
    <property type="match status" value="1"/>
</dbReference>
<keyword evidence="2" id="KW-0813">Transport</keyword>
<feature type="domain" description="Sec39" evidence="6">
    <location>
        <begin position="10"/>
        <end position="769"/>
    </location>
</feature>
<evidence type="ECO:0000313" key="8">
    <source>
        <dbReference type="Proteomes" id="UP001309876"/>
    </source>
</evidence>
<sequence>MDHLSDAQVLLLAAQLTATPDLLKLRPLAASRTDVLLPSILYRLLLTYLPLDVDEEVGEQLVAFLTDLEHDFADFSVLDAAGSLDDPVNELDVADAEEALSALTLDKIPIYNPQQDADPLSDFLIAWVHKVEEFSGLPSSILTLIDQFAEHHDILRLWADTYLRPLSRLQNDFYANEAHALSLRDIETIQGKQGVATLLGFAAQAGSSSNITRDLKEIVTPWVNGCKASKRRKLSTPEKKEDDKERATTWQDVNEWLLATSQKDYDLAATAIETWDGPASVEPEAVSSDQNGTTLDDKLPYIRTVFALIYTCYETEDDMRTRRKQDLLRRAASLAQLMPPDFSVRFPDVPDTTRLQSASRSDLLANLLLSPQNQLTRPSSDNVDFLHGVLSTQALLSGWKIETTTKAIASTALFDSPDKQKDELRSILNQVPRLTRSNVSWSETRTQLRWLHTWSSTGRPSFDQPTLAFLGRLEAQYLESELLNAMLAATDFRSIKDMYLSDKQVDISKDRILDQIVAAILSAYDNASNGNRTRGGVKKASDLITAFRNSFEDGSQFDHIEHLIKATHSLSFYHLTLQYGVPFQPVSIRASSDPLSLIEKVLDQNNNAYAKLDDLLSIARNMVLADLPTPFPQDLVPNEAVPIDRRLFDAEHRITYSAIKAALADNDFDTAYSLITTRLDISSSRVVDTTFADDTSWRAAYAAGKYRPYQSYPFNIHNQISSLQKRMEMLSTALTLAPTSEPLPEILATWRRLEEELDSLKNQALQEERALDAQTDQSLPGGFGPSDRDLDANETKRLLDSRRSHNTTGPSYEEEAPMGLFDVARGVGTALGRHAFPLRGKQGQNVKVGAPQPRTSTEGSRTSQEISRPGSADGQQRVRKRDMLSNAVTGGLVSGMSWVLGAPAANTQQRQEHG</sequence>
<name>A0AAN7T502_9EURO</name>
<evidence type="ECO:0000313" key="7">
    <source>
        <dbReference type="EMBL" id="KAK5088653.1"/>
    </source>
</evidence>
<evidence type="ECO:0000256" key="5">
    <source>
        <dbReference type="SAM" id="MobiDB-lite"/>
    </source>
</evidence>